<proteinExistence type="predicted"/>
<evidence type="ECO:0000313" key="1">
    <source>
        <dbReference type="EMBL" id="KAJ4436863.1"/>
    </source>
</evidence>
<sequence length="316" mass="36393">MSPGSCTESYPVFAHIGLRENPGKNLNQVTCPDRESNPGHLVSRPDALTVTPQNENRYNKNSDFHNHSMRNAHLVTIENHQSEAQHPYDMSEKDDVMRFAANKKGRKPCSPEMRRAKRMRSSIGSEPLKYKHGLWNVTSKRVPDKAMRKFSEIQNMCSDLTVGRRRANEDSVYLMLKLQQNGKLFNKLPRKRFVVHHESCKFYNQTSKKVFGNISNSVYKVQILFRIHGVCPGGLHLPCHRTTDDRIFSTPPALRNDTVHFNVEITPTISSSSRPVIILITYPSPSRMWYLRGYVHFRFSPSKFSRVPSVEQRNPD</sequence>
<comment type="caution">
    <text evidence="1">The sequence shown here is derived from an EMBL/GenBank/DDBJ whole genome shotgun (WGS) entry which is preliminary data.</text>
</comment>
<dbReference type="Proteomes" id="UP001148838">
    <property type="component" value="Unassembled WGS sequence"/>
</dbReference>
<protein>
    <submittedName>
        <fullName evidence="1">Uncharacterized protein</fullName>
    </submittedName>
</protein>
<name>A0ABQ8SSH1_PERAM</name>
<evidence type="ECO:0000313" key="2">
    <source>
        <dbReference type="Proteomes" id="UP001148838"/>
    </source>
</evidence>
<dbReference type="EMBL" id="JAJSOF020000021">
    <property type="protein sequence ID" value="KAJ4436863.1"/>
    <property type="molecule type" value="Genomic_DNA"/>
</dbReference>
<organism evidence="1 2">
    <name type="scientific">Periplaneta americana</name>
    <name type="common">American cockroach</name>
    <name type="synonym">Blatta americana</name>
    <dbReference type="NCBI Taxonomy" id="6978"/>
    <lineage>
        <taxon>Eukaryota</taxon>
        <taxon>Metazoa</taxon>
        <taxon>Ecdysozoa</taxon>
        <taxon>Arthropoda</taxon>
        <taxon>Hexapoda</taxon>
        <taxon>Insecta</taxon>
        <taxon>Pterygota</taxon>
        <taxon>Neoptera</taxon>
        <taxon>Polyneoptera</taxon>
        <taxon>Dictyoptera</taxon>
        <taxon>Blattodea</taxon>
        <taxon>Blattoidea</taxon>
        <taxon>Blattidae</taxon>
        <taxon>Blattinae</taxon>
        <taxon>Periplaneta</taxon>
    </lineage>
</organism>
<gene>
    <name evidence="1" type="ORF">ANN_16995</name>
</gene>
<accession>A0ABQ8SSH1</accession>
<reference evidence="1 2" key="1">
    <citation type="journal article" date="2022" name="Allergy">
        <title>Genome assembly and annotation of Periplaneta americana reveal a comprehensive cockroach allergen profile.</title>
        <authorList>
            <person name="Wang L."/>
            <person name="Xiong Q."/>
            <person name="Saelim N."/>
            <person name="Wang L."/>
            <person name="Nong W."/>
            <person name="Wan A.T."/>
            <person name="Shi M."/>
            <person name="Liu X."/>
            <person name="Cao Q."/>
            <person name="Hui J.H.L."/>
            <person name="Sookrung N."/>
            <person name="Leung T.F."/>
            <person name="Tungtrongchitr A."/>
            <person name="Tsui S.K.W."/>
        </authorList>
    </citation>
    <scope>NUCLEOTIDE SEQUENCE [LARGE SCALE GENOMIC DNA]</scope>
    <source>
        <strain evidence="1">PWHHKU_190912</strain>
    </source>
</reference>
<keyword evidence="2" id="KW-1185">Reference proteome</keyword>